<evidence type="ECO:0000313" key="4">
    <source>
        <dbReference type="EMBL" id="CAE0050472.1"/>
    </source>
</evidence>
<evidence type="ECO:0000256" key="1">
    <source>
        <dbReference type="SAM" id="MobiDB-lite"/>
    </source>
</evidence>
<reference evidence="5" key="1">
    <citation type="submission" date="2021-01" db="EMBL/GenBank/DDBJ databases">
        <authorList>
            <person name="Corre E."/>
            <person name="Pelletier E."/>
            <person name="Niang G."/>
            <person name="Scheremetjew M."/>
            <person name="Finn R."/>
            <person name="Kale V."/>
            <person name="Holt S."/>
            <person name="Cochrane G."/>
            <person name="Meng A."/>
            <person name="Brown T."/>
            <person name="Cohen L."/>
        </authorList>
    </citation>
    <scope>NUCLEOTIDE SEQUENCE</scope>
    <source>
        <strain evidence="5">CCMP 769</strain>
    </source>
</reference>
<dbReference type="AlphaFoldDB" id="A0A7S3EG73"/>
<feature type="region of interest" description="Disordered" evidence="1">
    <location>
        <begin position="38"/>
        <end position="67"/>
    </location>
</feature>
<name>A0A7S3EG73_9RHOD</name>
<evidence type="ECO:0000313" key="2">
    <source>
        <dbReference type="EMBL" id="CAE0050469.1"/>
    </source>
</evidence>
<evidence type="ECO:0000313" key="5">
    <source>
        <dbReference type="EMBL" id="CAE0050475.1"/>
    </source>
</evidence>
<accession>A0A7S3EG73</accession>
<dbReference type="EMBL" id="HBHW01024016">
    <property type="protein sequence ID" value="CAE0050472.1"/>
    <property type="molecule type" value="Transcribed_RNA"/>
</dbReference>
<proteinExistence type="predicted"/>
<protein>
    <submittedName>
        <fullName evidence="5">Uncharacterized protein</fullName>
    </submittedName>
</protein>
<evidence type="ECO:0000313" key="3">
    <source>
        <dbReference type="EMBL" id="CAE0050470.1"/>
    </source>
</evidence>
<gene>
    <name evidence="2" type="ORF">RMAR00112_LOCUS18468</name>
    <name evidence="3" type="ORF">RMAR00112_LOCUS18469</name>
    <name evidence="4" type="ORF">RMAR00112_LOCUS18471</name>
    <name evidence="5" type="ORF">RMAR00112_LOCUS18474</name>
</gene>
<dbReference type="EMBL" id="HBHW01024019">
    <property type="protein sequence ID" value="CAE0050475.1"/>
    <property type="molecule type" value="Transcribed_RNA"/>
</dbReference>
<dbReference type="EMBL" id="HBHW01024012">
    <property type="protein sequence ID" value="CAE0050469.1"/>
    <property type="molecule type" value="Transcribed_RNA"/>
</dbReference>
<organism evidence="5">
    <name type="scientific">Rhodosorus marinus</name>
    <dbReference type="NCBI Taxonomy" id="101924"/>
    <lineage>
        <taxon>Eukaryota</taxon>
        <taxon>Rhodophyta</taxon>
        <taxon>Stylonematophyceae</taxon>
        <taxon>Stylonematales</taxon>
        <taxon>Stylonemataceae</taxon>
        <taxon>Rhodosorus</taxon>
    </lineage>
</organism>
<dbReference type="EMBL" id="HBHW01024013">
    <property type="protein sequence ID" value="CAE0050470.1"/>
    <property type="molecule type" value="Transcribed_RNA"/>
</dbReference>
<sequence>MERLGGHAVPTRGQWSRLRKFERGTVRRKVKDLIGIGKLGSHGNGKTSGLPDQDFDLRSADPSTDDPGWYRDELLSEELTYQLEFITPEASASGNLPRVHAVIVSAVKELHVVLAS</sequence>